<evidence type="ECO:0000313" key="3">
    <source>
        <dbReference type="Proteomes" id="UP000248090"/>
    </source>
</evidence>
<comment type="caution">
    <text evidence="2">The sequence shown here is derived from an EMBL/GenBank/DDBJ whole genome shotgun (WGS) entry which is preliminary data.</text>
</comment>
<evidence type="ECO:0000313" key="2">
    <source>
        <dbReference type="EMBL" id="PXF30999.1"/>
    </source>
</evidence>
<gene>
    <name evidence="2" type="ORF">WH50_12220</name>
</gene>
<sequence length="138" mass="15326">MDISTALRRGVHRFVGLVVMVPSTLIALYLSMTGIGFELGAYQHQSSLYAAMAVLVVFVTGWSGLCALWLLYFSVNQQRQLLKPKTARIGMGLLLFSCIALMLLSGGNVRVRILLHGWPLWAVAYFYLAHRELLASKP</sequence>
<keyword evidence="1" id="KW-0812">Transmembrane</keyword>
<name>A0ABX5LWK9_9GAMM</name>
<reference evidence="2 3" key="1">
    <citation type="submission" date="2015-03" db="EMBL/GenBank/DDBJ databases">
        <authorList>
            <person name="Krishnan R."/>
            <person name="Midha S."/>
            <person name="Patil P.B."/>
            <person name="Rameshkumar N."/>
        </authorList>
    </citation>
    <scope>NUCLEOTIDE SEQUENCE [LARGE SCALE GENOMIC DNA]</scope>
    <source>
        <strain evidence="2 3">L1E11</strain>
    </source>
</reference>
<dbReference type="Proteomes" id="UP000248090">
    <property type="component" value="Unassembled WGS sequence"/>
</dbReference>
<protein>
    <submittedName>
        <fullName evidence="2">Uncharacterized protein</fullName>
    </submittedName>
</protein>
<feature type="transmembrane region" description="Helical" evidence="1">
    <location>
        <begin position="87"/>
        <end position="105"/>
    </location>
</feature>
<keyword evidence="3" id="KW-1185">Reference proteome</keyword>
<dbReference type="RefSeq" id="WP_110187571.1">
    <property type="nucleotide sequence ID" value="NZ_CP177354.1"/>
</dbReference>
<feature type="transmembrane region" description="Helical" evidence="1">
    <location>
        <begin position="14"/>
        <end position="37"/>
    </location>
</feature>
<accession>A0ABX5LWK9</accession>
<feature type="transmembrane region" description="Helical" evidence="1">
    <location>
        <begin position="49"/>
        <end position="75"/>
    </location>
</feature>
<organism evidence="2 3">
    <name type="scientific">Pokkaliibacter plantistimulans</name>
    <dbReference type="NCBI Taxonomy" id="1635171"/>
    <lineage>
        <taxon>Bacteria</taxon>
        <taxon>Pseudomonadati</taxon>
        <taxon>Pseudomonadota</taxon>
        <taxon>Gammaproteobacteria</taxon>
        <taxon>Oceanospirillales</taxon>
        <taxon>Balneatrichaceae</taxon>
        <taxon>Pokkaliibacter</taxon>
    </lineage>
</organism>
<proteinExistence type="predicted"/>
<keyword evidence="1" id="KW-0472">Membrane</keyword>
<dbReference type="EMBL" id="LAPT01000055">
    <property type="protein sequence ID" value="PXF30999.1"/>
    <property type="molecule type" value="Genomic_DNA"/>
</dbReference>
<keyword evidence="1" id="KW-1133">Transmembrane helix</keyword>
<evidence type="ECO:0000256" key="1">
    <source>
        <dbReference type="SAM" id="Phobius"/>
    </source>
</evidence>